<organism evidence="14 15">
    <name type="scientific">Nocardia jiangxiensis</name>
    <dbReference type="NCBI Taxonomy" id="282685"/>
    <lineage>
        <taxon>Bacteria</taxon>
        <taxon>Bacillati</taxon>
        <taxon>Actinomycetota</taxon>
        <taxon>Actinomycetes</taxon>
        <taxon>Mycobacteriales</taxon>
        <taxon>Nocardiaceae</taxon>
        <taxon>Nocardia</taxon>
    </lineage>
</organism>
<evidence type="ECO:0000313" key="14">
    <source>
        <dbReference type="EMBL" id="MFF3574642.1"/>
    </source>
</evidence>
<feature type="region of interest" description="Disordered" evidence="11">
    <location>
        <begin position="1"/>
        <end position="30"/>
    </location>
</feature>
<accession>A0ABW6SE92</accession>
<dbReference type="Pfam" id="PF16192">
    <property type="entry name" value="PMT_4TMC"/>
    <property type="match status" value="1"/>
</dbReference>
<keyword evidence="15" id="KW-1185">Reference proteome</keyword>
<feature type="domain" description="ArnT-like N-terminal" evidence="12">
    <location>
        <begin position="43"/>
        <end position="288"/>
    </location>
</feature>
<evidence type="ECO:0000256" key="5">
    <source>
        <dbReference type="ARBA" id="ARBA00022679"/>
    </source>
</evidence>
<feature type="transmembrane region" description="Helical" evidence="10">
    <location>
        <begin position="234"/>
        <end position="253"/>
    </location>
</feature>
<evidence type="ECO:0000256" key="4">
    <source>
        <dbReference type="ARBA" id="ARBA00022676"/>
    </source>
</evidence>
<evidence type="ECO:0000256" key="11">
    <source>
        <dbReference type="SAM" id="MobiDB-lite"/>
    </source>
</evidence>
<keyword evidence="7 10" id="KW-1133">Transmembrane helix</keyword>
<evidence type="ECO:0000256" key="1">
    <source>
        <dbReference type="ARBA" id="ARBA00004127"/>
    </source>
</evidence>
<feature type="transmembrane region" description="Helical" evidence="10">
    <location>
        <begin position="489"/>
        <end position="510"/>
    </location>
</feature>
<dbReference type="EMBL" id="JBIAQY010000028">
    <property type="protein sequence ID" value="MFF3574642.1"/>
    <property type="molecule type" value="Genomic_DNA"/>
</dbReference>
<dbReference type="Pfam" id="PF02366">
    <property type="entry name" value="PMT"/>
    <property type="match status" value="1"/>
</dbReference>
<keyword evidence="10" id="KW-1003">Cell membrane</keyword>
<evidence type="ECO:0000256" key="8">
    <source>
        <dbReference type="ARBA" id="ARBA00023136"/>
    </source>
</evidence>
<dbReference type="InterPro" id="IPR027005">
    <property type="entry name" value="PMT-like"/>
</dbReference>
<evidence type="ECO:0000259" key="13">
    <source>
        <dbReference type="Pfam" id="PF16192"/>
    </source>
</evidence>
<dbReference type="Proteomes" id="UP001601992">
    <property type="component" value="Unassembled WGS sequence"/>
</dbReference>
<feature type="domain" description="Protein O-mannosyl-transferase C-terminal four TM" evidence="13">
    <location>
        <begin position="328"/>
        <end position="532"/>
    </location>
</feature>
<keyword evidence="4 10" id="KW-0328">Glycosyltransferase</keyword>
<evidence type="ECO:0000313" key="15">
    <source>
        <dbReference type="Proteomes" id="UP001601992"/>
    </source>
</evidence>
<comment type="similarity">
    <text evidence="3 10">Belongs to the glycosyltransferase 39 family.</text>
</comment>
<comment type="caution">
    <text evidence="14">The sequence shown here is derived from an EMBL/GenBank/DDBJ whole genome shotgun (WGS) entry which is preliminary data.</text>
</comment>
<feature type="transmembrane region" description="Helical" evidence="10">
    <location>
        <begin position="389"/>
        <end position="411"/>
    </location>
</feature>
<evidence type="ECO:0000256" key="3">
    <source>
        <dbReference type="ARBA" id="ARBA00007222"/>
    </source>
</evidence>
<comment type="subcellular location">
    <subcellularLocation>
        <location evidence="10">Cell membrane</location>
    </subcellularLocation>
    <subcellularLocation>
        <location evidence="1">Endomembrane system</location>
        <topology evidence="1">Multi-pass membrane protein</topology>
    </subcellularLocation>
</comment>
<dbReference type="EC" id="2.4.1.-" evidence="10"/>
<dbReference type="InterPro" id="IPR032421">
    <property type="entry name" value="PMT_4TMC"/>
</dbReference>
<dbReference type="RefSeq" id="WP_387406924.1">
    <property type="nucleotide sequence ID" value="NZ_JBIAQY010000028.1"/>
</dbReference>
<keyword evidence="6 10" id="KW-0812">Transmembrane</keyword>
<proteinExistence type="inferred from homology"/>
<protein>
    <recommendedName>
        <fullName evidence="9 10">Polyprenol-phosphate-mannose--protein mannosyltransferase</fullName>
        <ecNumber evidence="10">2.4.1.-</ecNumber>
    </recommendedName>
</protein>
<evidence type="ECO:0000256" key="2">
    <source>
        <dbReference type="ARBA" id="ARBA00004922"/>
    </source>
</evidence>
<comment type="pathway">
    <text evidence="2 10">Protein modification; protein glycosylation.</text>
</comment>
<feature type="transmembrane region" description="Helical" evidence="10">
    <location>
        <begin position="274"/>
        <end position="295"/>
    </location>
</feature>
<feature type="transmembrane region" description="Helical" evidence="10">
    <location>
        <begin position="145"/>
        <end position="161"/>
    </location>
</feature>
<evidence type="ECO:0000259" key="12">
    <source>
        <dbReference type="Pfam" id="PF02366"/>
    </source>
</evidence>
<sequence>MNQLTERPVGGARPALSTPAPLRPSPDPGPTDRLRGWMVTLVLTAIAAITRFQNLGYPTDGGTPTFDEKYYAHQGWEMLTGGGVEDNPAYGYIVHPPVGKQMIALGEVLFGYTPLGWRISAAVFGTLLVLLVVRITRRMTRSTMIGGIAGLLVICDGTSMVQSRIGMLDIFQALFVVAAFGCLVVDRDQVRARLARADAEGRIATSRYGPRLGVRWWRFAGGVLLGSACGTKWSGLYFIAAFGVLSVCFDLAARRAYRVPQPWWGTALRDIGPALYALVIIPLLVYLGSYGAWIASEDGYDRYSVGNPYAGKHPVGSGGPWSWVPDALRSLWHNQAESLNFHTALTNSAGYHHPWESKPWTWPMGLRPMLYHYEDGGVAGCGKSYCVDAVMLVGTPVLWWVSLPMLAWALWRSVTRRDWRYAAVLVGYCAGFLPWFLDLDREMYFFYAVPMAPFLAMGVALVLGDILGPAPIVREAGGDRFLAHSERRTLSLTVVCLYLAAVVANFVWLWPILTGMPISVDDWHAHLMLPSWR</sequence>
<dbReference type="PANTHER" id="PTHR10050">
    <property type="entry name" value="DOLICHYL-PHOSPHATE-MANNOSE--PROTEIN MANNOSYLTRANSFERASE"/>
    <property type="match status" value="1"/>
</dbReference>
<feature type="transmembrane region" description="Helical" evidence="10">
    <location>
        <begin position="115"/>
        <end position="133"/>
    </location>
</feature>
<evidence type="ECO:0000256" key="10">
    <source>
        <dbReference type="RuleBase" id="RU367007"/>
    </source>
</evidence>
<evidence type="ECO:0000256" key="9">
    <source>
        <dbReference type="ARBA" id="ARBA00093617"/>
    </source>
</evidence>
<dbReference type="InterPro" id="IPR003342">
    <property type="entry name" value="ArnT-like_N"/>
</dbReference>
<evidence type="ECO:0000256" key="7">
    <source>
        <dbReference type="ARBA" id="ARBA00022989"/>
    </source>
</evidence>
<reference evidence="14 15" key="1">
    <citation type="submission" date="2024-10" db="EMBL/GenBank/DDBJ databases">
        <title>The Natural Products Discovery Center: Release of the First 8490 Sequenced Strains for Exploring Actinobacteria Biosynthetic Diversity.</title>
        <authorList>
            <person name="Kalkreuter E."/>
            <person name="Kautsar S.A."/>
            <person name="Yang D."/>
            <person name="Bader C.D."/>
            <person name="Teijaro C.N."/>
            <person name="Fluegel L."/>
            <person name="Davis C.M."/>
            <person name="Simpson J.R."/>
            <person name="Lauterbach L."/>
            <person name="Steele A.D."/>
            <person name="Gui C."/>
            <person name="Meng S."/>
            <person name="Li G."/>
            <person name="Viehrig K."/>
            <person name="Ye F."/>
            <person name="Su P."/>
            <person name="Kiefer A.F."/>
            <person name="Nichols A."/>
            <person name="Cepeda A.J."/>
            <person name="Yan W."/>
            <person name="Fan B."/>
            <person name="Jiang Y."/>
            <person name="Adhikari A."/>
            <person name="Zheng C.-J."/>
            <person name="Schuster L."/>
            <person name="Cowan T.M."/>
            <person name="Smanski M.J."/>
            <person name="Chevrette M.G."/>
            <person name="De Carvalho L.P.S."/>
            <person name="Shen B."/>
        </authorList>
    </citation>
    <scope>NUCLEOTIDE SEQUENCE [LARGE SCALE GENOMIC DNA]</scope>
    <source>
        <strain evidence="14 15">NPDC002593</strain>
    </source>
</reference>
<feature type="transmembrane region" description="Helical" evidence="10">
    <location>
        <begin position="418"/>
        <end position="437"/>
    </location>
</feature>
<comment type="function">
    <text evidence="10">Protein O-mannosyltransferase that catalyzes the transfer of a single mannose residue from a polyprenol phospho-mannosyl lipidic donor to the hydroxyl group of selected serine and threonine residues in acceptor proteins.</text>
</comment>
<feature type="transmembrane region" description="Helical" evidence="10">
    <location>
        <begin position="443"/>
        <end position="468"/>
    </location>
</feature>
<evidence type="ECO:0000256" key="6">
    <source>
        <dbReference type="ARBA" id="ARBA00022692"/>
    </source>
</evidence>
<gene>
    <name evidence="14" type="ORF">ACFYXQ_43525</name>
</gene>
<keyword evidence="8 10" id="KW-0472">Membrane</keyword>
<keyword evidence="5 10" id="KW-0808">Transferase</keyword>
<name>A0ABW6SE92_9NOCA</name>
<dbReference type="GO" id="GO:0016757">
    <property type="term" value="F:glycosyltransferase activity"/>
    <property type="evidence" value="ECO:0007669"/>
    <property type="project" value="UniProtKB-KW"/>
</dbReference>
<dbReference type="PANTHER" id="PTHR10050:SF46">
    <property type="entry name" value="PROTEIN O-MANNOSYL-TRANSFERASE 2"/>
    <property type="match status" value="1"/>
</dbReference>